<dbReference type="GO" id="GO:0015105">
    <property type="term" value="F:arsenite transmembrane transporter activity"/>
    <property type="evidence" value="ECO:0007669"/>
    <property type="project" value="InterPro"/>
</dbReference>
<evidence type="ECO:0000259" key="9">
    <source>
        <dbReference type="Pfam" id="PF03600"/>
    </source>
</evidence>
<evidence type="ECO:0000256" key="3">
    <source>
        <dbReference type="ARBA" id="ARBA00022448"/>
    </source>
</evidence>
<gene>
    <name evidence="10" type="ORF">SDC9_12115</name>
</gene>
<dbReference type="EMBL" id="VSSQ01000032">
    <property type="protein sequence ID" value="MPL66440.1"/>
    <property type="molecule type" value="Genomic_DNA"/>
</dbReference>
<keyword evidence="5 8" id="KW-0812">Transmembrane</keyword>
<dbReference type="PANTHER" id="PTHR43302">
    <property type="entry name" value="TRANSPORTER ARSB-RELATED"/>
    <property type="match status" value="1"/>
</dbReference>
<dbReference type="GO" id="GO:0005886">
    <property type="term" value="C:plasma membrane"/>
    <property type="evidence" value="ECO:0007669"/>
    <property type="project" value="UniProtKB-SubCell"/>
</dbReference>
<feature type="transmembrane region" description="Helical" evidence="8">
    <location>
        <begin position="69"/>
        <end position="92"/>
    </location>
</feature>
<feature type="transmembrane region" description="Helical" evidence="8">
    <location>
        <begin position="104"/>
        <end position="133"/>
    </location>
</feature>
<name>A0A644THS9_9ZZZZ</name>
<proteinExistence type="inferred from homology"/>
<comment type="caution">
    <text evidence="10">The sequence shown here is derived from an EMBL/GenBank/DDBJ whole genome shotgun (WGS) entry which is preliminary data.</text>
</comment>
<feature type="transmembrane region" description="Helical" evidence="8">
    <location>
        <begin position="244"/>
        <end position="274"/>
    </location>
</feature>
<sequence>MLYWPPMNLLQPTIYLVIVLAFFGIAIGRLPRLAMNRASMALAAALMLVLLGGISYAEAFAAIDIETLALLLAMMLIVANLRISGFFGIAGSRLLAMAGKPRSFLVLVILSSGLLSALFLNDTICLMLTPLVIEIARRKKLNGRPYLIALAVSANAGSCATPIGNPQNMLIASQSGLGFFDFVLLLGPPSLFALGLCFAACLLAFPGEFSSLGPGASGLDSRAALSDPGPAPEAKDRRLMIKSLVAAGLLLVLLAAGLRTSVAALAASTLLLVSRRTAPERVFGHVDFELLVFFSGLFVLTAAVAKTPLFTTLMGALGPSLKEPGLAFAASVTLVSNLVSNVPAVMLLSPLASGFSNPRIAWLSLAMASTFAGNLTLLGSVANLIVAGQAEKEGLRIGFLDYLKLGLPVTLISVMAGSLWLQAMGS</sequence>
<evidence type="ECO:0000256" key="8">
    <source>
        <dbReference type="SAM" id="Phobius"/>
    </source>
</evidence>
<dbReference type="AlphaFoldDB" id="A0A644THS9"/>
<dbReference type="InterPro" id="IPR000802">
    <property type="entry name" value="Arsenical_pump_ArsB"/>
</dbReference>
<feature type="transmembrane region" description="Helical" evidence="8">
    <location>
        <begin position="286"/>
        <end position="305"/>
    </location>
</feature>
<evidence type="ECO:0000313" key="10">
    <source>
        <dbReference type="EMBL" id="MPL66440.1"/>
    </source>
</evidence>
<dbReference type="PANTHER" id="PTHR43302:SF5">
    <property type="entry name" value="TRANSPORTER ARSB-RELATED"/>
    <property type="match status" value="1"/>
</dbReference>
<evidence type="ECO:0000256" key="7">
    <source>
        <dbReference type="ARBA" id="ARBA00023136"/>
    </source>
</evidence>
<comment type="similarity">
    <text evidence="2">Belongs to the CitM (TC 2.A.11) transporter family.</text>
</comment>
<feature type="domain" description="Citrate transporter-like" evidence="9">
    <location>
        <begin position="29"/>
        <end position="372"/>
    </location>
</feature>
<accession>A0A644THS9</accession>
<keyword evidence="7 8" id="KW-0472">Membrane</keyword>
<keyword evidence="4" id="KW-1003">Cell membrane</keyword>
<feature type="transmembrane region" description="Helical" evidence="8">
    <location>
        <begin position="12"/>
        <end position="30"/>
    </location>
</feature>
<organism evidence="10">
    <name type="scientific">bioreactor metagenome</name>
    <dbReference type="NCBI Taxonomy" id="1076179"/>
    <lineage>
        <taxon>unclassified sequences</taxon>
        <taxon>metagenomes</taxon>
        <taxon>ecological metagenomes</taxon>
    </lineage>
</organism>
<feature type="transmembrane region" description="Helical" evidence="8">
    <location>
        <begin position="402"/>
        <end position="421"/>
    </location>
</feature>
<evidence type="ECO:0000256" key="5">
    <source>
        <dbReference type="ARBA" id="ARBA00022692"/>
    </source>
</evidence>
<feature type="transmembrane region" description="Helical" evidence="8">
    <location>
        <begin position="360"/>
        <end position="382"/>
    </location>
</feature>
<dbReference type="PRINTS" id="PR00758">
    <property type="entry name" value="ARSENICPUMP"/>
</dbReference>
<dbReference type="Pfam" id="PF03600">
    <property type="entry name" value="CitMHS"/>
    <property type="match status" value="1"/>
</dbReference>
<feature type="transmembrane region" description="Helical" evidence="8">
    <location>
        <begin position="42"/>
        <end position="63"/>
    </location>
</feature>
<evidence type="ECO:0000256" key="6">
    <source>
        <dbReference type="ARBA" id="ARBA00022989"/>
    </source>
</evidence>
<comment type="subcellular location">
    <subcellularLocation>
        <location evidence="1">Cell membrane</location>
        <topology evidence="1">Multi-pass membrane protein</topology>
    </subcellularLocation>
</comment>
<feature type="transmembrane region" description="Helical" evidence="8">
    <location>
        <begin position="177"/>
        <end position="205"/>
    </location>
</feature>
<feature type="transmembrane region" description="Helical" evidence="8">
    <location>
        <begin position="325"/>
        <end position="348"/>
    </location>
</feature>
<evidence type="ECO:0000256" key="2">
    <source>
        <dbReference type="ARBA" id="ARBA00009843"/>
    </source>
</evidence>
<keyword evidence="6 8" id="KW-1133">Transmembrane helix</keyword>
<protein>
    <submittedName>
        <fullName evidence="10">Putative transporter</fullName>
    </submittedName>
</protein>
<evidence type="ECO:0000256" key="1">
    <source>
        <dbReference type="ARBA" id="ARBA00004651"/>
    </source>
</evidence>
<dbReference type="InterPro" id="IPR004680">
    <property type="entry name" value="Cit_transptr-like_dom"/>
</dbReference>
<keyword evidence="3" id="KW-0813">Transport</keyword>
<reference evidence="10" key="1">
    <citation type="submission" date="2019-08" db="EMBL/GenBank/DDBJ databases">
        <authorList>
            <person name="Kucharzyk K."/>
            <person name="Murdoch R.W."/>
            <person name="Higgins S."/>
            <person name="Loffler F."/>
        </authorList>
    </citation>
    <scope>NUCLEOTIDE SEQUENCE</scope>
</reference>
<evidence type="ECO:0000256" key="4">
    <source>
        <dbReference type="ARBA" id="ARBA00022475"/>
    </source>
</evidence>